<reference evidence="1" key="1">
    <citation type="submission" date="2020-08" db="EMBL/GenBank/DDBJ databases">
        <title>Multicomponent nature underlies the extraordinary mechanical properties of spider dragline silk.</title>
        <authorList>
            <person name="Kono N."/>
            <person name="Nakamura H."/>
            <person name="Mori M."/>
            <person name="Yoshida Y."/>
            <person name="Ohtoshi R."/>
            <person name="Malay A.D."/>
            <person name="Moran D.A.P."/>
            <person name="Tomita M."/>
            <person name="Numata K."/>
            <person name="Arakawa K."/>
        </authorList>
    </citation>
    <scope>NUCLEOTIDE SEQUENCE</scope>
</reference>
<gene>
    <name evidence="1" type="ORF">NPIL_222411</name>
</gene>
<evidence type="ECO:0000313" key="1">
    <source>
        <dbReference type="EMBL" id="GFU06504.1"/>
    </source>
</evidence>
<protein>
    <submittedName>
        <fullName evidence="1">Uncharacterized protein</fullName>
    </submittedName>
</protein>
<sequence length="92" mass="10427">MAAKSSNSTSVLLRRATSLMSPSLSHPDHFLKVAFPFRRKKTFLNYLERSLNIKIQDFVISKPTLLCNYEAAKPKALALDERGIVFSKMRAL</sequence>
<comment type="caution">
    <text evidence="1">The sequence shown here is derived from an EMBL/GenBank/DDBJ whole genome shotgun (WGS) entry which is preliminary data.</text>
</comment>
<evidence type="ECO:0000313" key="2">
    <source>
        <dbReference type="Proteomes" id="UP000887013"/>
    </source>
</evidence>
<organism evidence="1 2">
    <name type="scientific">Nephila pilipes</name>
    <name type="common">Giant wood spider</name>
    <name type="synonym">Nephila maculata</name>
    <dbReference type="NCBI Taxonomy" id="299642"/>
    <lineage>
        <taxon>Eukaryota</taxon>
        <taxon>Metazoa</taxon>
        <taxon>Ecdysozoa</taxon>
        <taxon>Arthropoda</taxon>
        <taxon>Chelicerata</taxon>
        <taxon>Arachnida</taxon>
        <taxon>Araneae</taxon>
        <taxon>Araneomorphae</taxon>
        <taxon>Entelegynae</taxon>
        <taxon>Araneoidea</taxon>
        <taxon>Nephilidae</taxon>
        <taxon>Nephila</taxon>
    </lineage>
</organism>
<dbReference type="EMBL" id="BMAW01028240">
    <property type="protein sequence ID" value="GFU06504.1"/>
    <property type="molecule type" value="Genomic_DNA"/>
</dbReference>
<proteinExistence type="predicted"/>
<dbReference type="AlphaFoldDB" id="A0A8X6Q4Q3"/>
<keyword evidence="2" id="KW-1185">Reference proteome</keyword>
<dbReference type="Proteomes" id="UP000887013">
    <property type="component" value="Unassembled WGS sequence"/>
</dbReference>
<accession>A0A8X6Q4Q3</accession>
<name>A0A8X6Q4Q3_NEPPI</name>